<keyword evidence="2" id="KW-1185">Reference proteome</keyword>
<dbReference type="AlphaFoldDB" id="A0A0C2T5D9"/>
<name>A0A0C2T5D9_AMAMK</name>
<sequence length="78" mass="8657">MNATAQTSVDGLSGKQIWWRHSSRFYPGTGSFIGKVVIKQCNEEKAIGILIIRARDCDAGLSTKCLEYLYGQCFILVV</sequence>
<gene>
    <name evidence="1" type="ORF">M378DRAFT_154606</name>
</gene>
<dbReference type="InParanoid" id="A0A0C2T5D9"/>
<dbReference type="EMBL" id="KN818222">
    <property type="protein sequence ID" value="KIL71135.1"/>
    <property type="molecule type" value="Genomic_DNA"/>
</dbReference>
<reference evidence="1 2" key="1">
    <citation type="submission" date="2014-04" db="EMBL/GenBank/DDBJ databases">
        <title>Evolutionary Origins and Diversification of the Mycorrhizal Mutualists.</title>
        <authorList>
            <consortium name="DOE Joint Genome Institute"/>
            <consortium name="Mycorrhizal Genomics Consortium"/>
            <person name="Kohler A."/>
            <person name="Kuo A."/>
            <person name="Nagy L.G."/>
            <person name="Floudas D."/>
            <person name="Copeland A."/>
            <person name="Barry K.W."/>
            <person name="Cichocki N."/>
            <person name="Veneault-Fourrey C."/>
            <person name="LaButti K."/>
            <person name="Lindquist E.A."/>
            <person name="Lipzen A."/>
            <person name="Lundell T."/>
            <person name="Morin E."/>
            <person name="Murat C."/>
            <person name="Riley R."/>
            <person name="Ohm R."/>
            <person name="Sun H."/>
            <person name="Tunlid A."/>
            <person name="Henrissat B."/>
            <person name="Grigoriev I.V."/>
            <person name="Hibbett D.S."/>
            <person name="Martin F."/>
        </authorList>
    </citation>
    <scope>NUCLEOTIDE SEQUENCE [LARGE SCALE GENOMIC DNA]</scope>
    <source>
        <strain evidence="1 2">Koide BX008</strain>
    </source>
</reference>
<dbReference type="HOGENOM" id="CLU_2621497_0_0_1"/>
<organism evidence="1 2">
    <name type="scientific">Amanita muscaria (strain Koide BX008)</name>
    <dbReference type="NCBI Taxonomy" id="946122"/>
    <lineage>
        <taxon>Eukaryota</taxon>
        <taxon>Fungi</taxon>
        <taxon>Dikarya</taxon>
        <taxon>Basidiomycota</taxon>
        <taxon>Agaricomycotina</taxon>
        <taxon>Agaricomycetes</taxon>
        <taxon>Agaricomycetidae</taxon>
        <taxon>Agaricales</taxon>
        <taxon>Pluteineae</taxon>
        <taxon>Amanitaceae</taxon>
        <taxon>Amanita</taxon>
    </lineage>
</organism>
<proteinExistence type="predicted"/>
<evidence type="ECO:0000313" key="2">
    <source>
        <dbReference type="Proteomes" id="UP000054549"/>
    </source>
</evidence>
<accession>A0A0C2T5D9</accession>
<protein>
    <submittedName>
        <fullName evidence="1">Uncharacterized protein</fullName>
    </submittedName>
</protein>
<evidence type="ECO:0000313" key="1">
    <source>
        <dbReference type="EMBL" id="KIL71135.1"/>
    </source>
</evidence>
<dbReference type="Proteomes" id="UP000054549">
    <property type="component" value="Unassembled WGS sequence"/>
</dbReference>